<sequence>MLCYDEENSRRSSHGFIRKTRCLTKKEGLSQEALAQKLNVTRQSISKWERGEAKPDSAHLIHLTQIFQTSLEDSVETIPTHFRLRRYSIPILIVLTFIASFYLHIVMTVSCFWLLIAMGYFLYRLLSLI</sequence>
<dbReference type="InterPro" id="IPR010982">
    <property type="entry name" value="Lambda_DNA-bd_dom_sf"/>
</dbReference>
<feature type="transmembrane region" description="Helical" evidence="2">
    <location>
        <begin position="91"/>
        <end position="123"/>
    </location>
</feature>
<organism evidence="4 5">
    <name type="scientific">Vagococcus fessus</name>
    <dbReference type="NCBI Taxonomy" id="120370"/>
    <lineage>
        <taxon>Bacteria</taxon>
        <taxon>Bacillati</taxon>
        <taxon>Bacillota</taxon>
        <taxon>Bacilli</taxon>
        <taxon>Lactobacillales</taxon>
        <taxon>Enterococcaceae</taxon>
        <taxon>Vagococcus</taxon>
    </lineage>
</organism>
<evidence type="ECO:0000313" key="5">
    <source>
        <dbReference type="Proteomes" id="UP000287101"/>
    </source>
</evidence>
<dbReference type="Pfam" id="PF01381">
    <property type="entry name" value="HTH_3"/>
    <property type="match status" value="1"/>
</dbReference>
<comment type="caution">
    <text evidence="4">The sequence shown here is derived from an EMBL/GenBank/DDBJ whole genome shotgun (WGS) entry which is preliminary data.</text>
</comment>
<evidence type="ECO:0000259" key="3">
    <source>
        <dbReference type="PROSITE" id="PS50943"/>
    </source>
</evidence>
<keyword evidence="2" id="KW-0472">Membrane</keyword>
<dbReference type="CDD" id="cd00093">
    <property type="entry name" value="HTH_XRE"/>
    <property type="match status" value="1"/>
</dbReference>
<feature type="domain" description="HTH cro/C1-type" evidence="3">
    <location>
        <begin position="25"/>
        <end position="74"/>
    </location>
</feature>
<keyword evidence="2" id="KW-0812">Transmembrane</keyword>
<dbReference type="GO" id="GO:0003677">
    <property type="term" value="F:DNA binding"/>
    <property type="evidence" value="ECO:0007669"/>
    <property type="project" value="UniProtKB-KW"/>
</dbReference>
<dbReference type="PANTHER" id="PTHR46558:SF4">
    <property type="entry name" value="DNA-BIDING PHAGE PROTEIN"/>
    <property type="match status" value="1"/>
</dbReference>
<keyword evidence="5" id="KW-1185">Reference proteome</keyword>
<keyword evidence="1" id="KW-0238">DNA-binding</keyword>
<keyword evidence="2" id="KW-1133">Transmembrane helix</keyword>
<dbReference type="PANTHER" id="PTHR46558">
    <property type="entry name" value="TRACRIPTIONAL REGULATORY PROTEIN-RELATED-RELATED"/>
    <property type="match status" value="1"/>
</dbReference>
<evidence type="ECO:0000313" key="4">
    <source>
        <dbReference type="EMBL" id="RSU04613.1"/>
    </source>
</evidence>
<dbReference type="EMBL" id="NGJY01000001">
    <property type="protein sequence ID" value="RSU04613.1"/>
    <property type="molecule type" value="Genomic_DNA"/>
</dbReference>
<dbReference type="InterPro" id="IPR001387">
    <property type="entry name" value="Cro/C1-type_HTH"/>
</dbReference>
<name>A0A430ABL8_9ENTE</name>
<dbReference type="Gene3D" id="1.10.260.40">
    <property type="entry name" value="lambda repressor-like DNA-binding domains"/>
    <property type="match status" value="1"/>
</dbReference>
<dbReference type="SUPFAM" id="SSF47413">
    <property type="entry name" value="lambda repressor-like DNA-binding domains"/>
    <property type="match status" value="1"/>
</dbReference>
<dbReference type="AlphaFoldDB" id="A0A430ABL8"/>
<dbReference type="PROSITE" id="PS50943">
    <property type="entry name" value="HTH_CROC1"/>
    <property type="match status" value="1"/>
</dbReference>
<dbReference type="SMART" id="SM00530">
    <property type="entry name" value="HTH_XRE"/>
    <property type="match status" value="1"/>
</dbReference>
<evidence type="ECO:0000256" key="2">
    <source>
        <dbReference type="SAM" id="Phobius"/>
    </source>
</evidence>
<accession>A0A430ABL8</accession>
<reference evidence="4 5" key="1">
    <citation type="submission" date="2017-05" db="EMBL/GenBank/DDBJ databases">
        <title>Vagococcus spp. assemblies.</title>
        <authorList>
            <person name="Gulvik C.A."/>
        </authorList>
    </citation>
    <scope>NUCLEOTIDE SEQUENCE [LARGE SCALE GENOMIC DNA]</scope>
    <source>
        <strain evidence="4 5">CCUG 41755</strain>
    </source>
</reference>
<gene>
    <name evidence="4" type="ORF">CBF31_00935</name>
</gene>
<dbReference type="Proteomes" id="UP000287101">
    <property type="component" value="Unassembled WGS sequence"/>
</dbReference>
<proteinExistence type="predicted"/>
<protein>
    <recommendedName>
        <fullName evidence="3">HTH cro/C1-type domain-containing protein</fullName>
    </recommendedName>
</protein>
<evidence type="ECO:0000256" key="1">
    <source>
        <dbReference type="ARBA" id="ARBA00023125"/>
    </source>
</evidence>